<comment type="function">
    <text evidence="8">Also involved in hydrogenase metallocenter assembly, probably by participating in the nickel insertion step. This function in hydrogenase biosynthesis requires chaperone activity and the presence of the metal-binding domain, but not PPIase activity.</text>
</comment>
<dbReference type="GO" id="GO:0003755">
    <property type="term" value="F:peptidyl-prolyl cis-trans isomerase activity"/>
    <property type="evidence" value="ECO:0007669"/>
    <property type="project" value="UniProtKB-UniRule"/>
</dbReference>
<protein>
    <recommendedName>
        <fullName evidence="10">Peptidyl-prolyl cis-trans isomerase</fullName>
        <ecNumber evidence="10">5.2.1.8</ecNumber>
    </recommendedName>
</protein>
<dbReference type="PATRIC" id="fig|1397108.4.peg.1453"/>
<keyword evidence="6" id="KW-0143">Chaperone</keyword>
<reference evidence="12" key="1">
    <citation type="submission" date="2015-05" db="EMBL/GenBank/DDBJ databases">
        <authorList>
            <person name="Oh H.-M."/>
            <person name="Yang J.-A."/>
            <person name="Cho J.-C."/>
            <person name="Kang I."/>
        </authorList>
    </citation>
    <scope>NUCLEOTIDE SEQUENCE [LARGE SCALE GENOMIC DNA]</scope>
    <source>
        <strain evidence="12">IMCC 12053</strain>
    </source>
</reference>
<evidence type="ECO:0000256" key="8">
    <source>
        <dbReference type="ARBA" id="ARBA00037071"/>
    </source>
</evidence>
<name>A0A0P0A9N3_9RHOB</name>
<dbReference type="PANTHER" id="PTHR47861:SF3">
    <property type="entry name" value="FKBP-TYPE PEPTIDYL-PROLYL CIS-TRANS ISOMERASE SLYD"/>
    <property type="match status" value="1"/>
</dbReference>
<dbReference type="KEGG" id="cmar:IMCC12053_1420"/>
<evidence type="ECO:0000256" key="4">
    <source>
        <dbReference type="ARBA" id="ARBA00022490"/>
    </source>
</evidence>
<dbReference type="SUPFAM" id="SSF54534">
    <property type="entry name" value="FKBP-like"/>
    <property type="match status" value="1"/>
</dbReference>
<evidence type="ECO:0000313" key="11">
    <source>
        <dbReference type="EMBL" id="ALI55367.1"/>
    </source>
</evidence>
<dbReference type="PANTHER" id="PTHR47861">
    <property type="entry name" value="FKBP-TYPE PEPTIDYL-PROLYL CIS-TRANS ISOMERASE SLYD"/>
    <property type="match status" value="1"/>
</dbReference>
<keyword evidence="4" id="KW-0963">Cytoplasm</keyword>
<evidence type="ECO:0000256" key="1">
    <source>
        <dbReference type="ARBA" id="ARBA00000971"/>
    </source>
</evidence>
<organism evidence="11 12">
    <name type="scientific">Celeribacter marinus</name>
    <dbReference type="NCBI Taxonomy" id="1397108"/>
    <lineage>
        <taxon>Bacteria</taxon>
        <taxon>Pseudomonadati</taxon>
        <taxon>Pseudomonadota</taxon>
        <taxon>Alphaproteobacteria</taxon>
        <taxon>Rhodobacterales</taxon>
        <taxon>Roseobacteraceae</taxon>
        <taxon>Celeribacter</taxon>
    </lineage>
</organism>
<evidence type="ECO:0000256" key="2">
    <source>
        <dbReference type="ARBA" id="ARBA00004496"/>
    </source>
</evidence>
<dbReference type="Pfam" id="PF00254">
    <property type="entry name" value="FKBP_C"/>
    <property type="match status" value="1"/>
</dbReference>
<dbReference type="Gene3D" id="3.10.50.40">
    <property type="match status" value="1"/>
</dbReference>
<dbReference type="AlphaFoldDB" id="A0A0P0A9N3"/>
<gene>
    <name evidence="11" type="ORF">IMCC12053_1420</name>
</gene>
<comment type="catalytic activity">
    <reaction evidence="1 9 10">
        <text>[protein]-peptidylproline (omega=180) = [protein]-peptidylproline (omega=0)</text>
        <dbReference type="Rhea" id="RHEA:16237"/>
        <dbReference type="Rhea" id="RHEA-COMP:10747"/>
        <dbReference type="Rhea" id="RHEA-COMP:10748"/>
        <dbReference type="ChEBI" id="CHEBI:83833"/>
        <dbReference type="ChEBI" id="CHEBI:83834"/>
        <dbReference type="EC" id="5.2.1.8"/>
    </reaction>
</comment>
<evidence type="ECO:0000256" key="3">
    <source>
        <dbReference type="ARBA" id="ARBA00006577"/>
    </source>
</evidence>
<evidence type="ECO:0000313" key="12">
    <source>
        <dbReference type="Proteomes" id="UP000064920"/>
    </source>
</evidence>
<evidence type="ECO:0000256" key="10">
    <source>
        <dbReference type="RuleBase" id="RU003915"/>
    </source>
</evidence>
<evidence type="ECO:0000256" key="6">
    <source>
        <dbReference type="ARBA" id="ARBA00023186"/>
    </source>
</evidence>
<dbReference type="Proteomes" id="UP000064920">
    <property type="component" value="Chromosome"/>
</dbReference>
<evidence type="ECO:0000256" key="5">
    <source>
        <dbReference type="ARBA" id="ARBA00023110"/>
    </source>
</evidence>
<sequence length="160" mass="17404">MLASGSLKIHLDTKEFLMTEVKSGDKVRIHYTGTLKDGTVFDSSQGRDPLEFEVGSGQIIPGMDKHLPGMTVGEKKTILAESNEAYGPRHDEAQQAVPRTQIPAEIPLEVGLQLQMQSPEGQVVPVTVVSVSDEEVILDANHRLAGEDLTFDIELVEIVA</sequence>
<dbReference type="InterPro" id="IPR046357">
    <property type="entry name" value="PPIase_dom_sf"/>
</dbReference>
<keyword evidence="12" id="KW-1185">Reference proteome</keyword>
<dbReference type="STRING" id="1397108.IMCC12053_1420"/>
<comment type="subcellular location">
    <subcellularLocation>
        <location evidence="2">Cytoplasm</location>
    </subcellularLocation>
</comment>
<proteinExistence type="inferred from homology"/>
<keyword evidence="7 9" id="KW-0413">Isomerase</keyword>
<keyword evidence="5 9" id="KW-0697">Rotamase</keyword>
<evidence type="ECO:0000256" key="7">
    <source>
        <dbReference type="ARBA" id="ARBA00023235"/>
    </source>
</evidence>
<accession>A0A0P0A9N3</accession>
<dbReference type="EMBL" id="CP012023">
    <property type="protein sequence ID" value="ALI55367.1"/>
    <property type="molecule type" value="Genomic_DNA"/>
</dbReference>
<dbReference type="GO" id="GO:0005737">
    <property type="term" value="C:cytoplasm"/>
    <property type="evidence" value="ECO:0007669"/>
    <property type="project" value="UniProtKB-SubCell"/>
</dbReference>
<evidence type="ECO:0000256" key="9">
    <source>
        <dbReference type="PROSITE-ProRule" id="PRU00277"/>
    </source>
</evidence>
<dbReference type="PROSITE" id="PS50059">
    <property type="entry name" value="FKBP_PPIASE"/>
    <property type="match status" value="1"/>
</dbReference>
<dbReference type="EC" id="5.2.1.8" evidence="10"/>
<dbReference type="GO" id="GO:0042026">
    <property type="term" value="P:protein refolding"/>
    <property type="evidence" value="ECO:0007669"/>
    <property type="project" value="UniProtKB-ARBA"/>
</dbReference>
<comment type="similarity">
    <text evidence="3 10">Belongs to the FKBP-type PPIase family.</text>
</comment>
<dbReference type="InterPro" id="IPR001179">
    <property type="entry name" value="PPIase_FKBP_dom"/>
</dbReference>